<dbReference type="AlphaFoldDB" id="A0AAJ6ZSM1"/>
<dbReference type="Proteomes" id="UP000694872">
    <property type="component" value="Unplaced"/>
</dbReference>
<proteinExistence type="predicted"/>
<feature type="region of interest" description="Disordered" evidence="1">
    <location>
        <begin position="50"/>
        <end position="84"/>
    </location>
</feature>
<name>A0AAJ6ZSM1_PAPXU</name>
<evidence type="ECO:0000256" key="1">
    <source>
        <dbReference type="SAM" id="MobiDB-lite"/>
    </source>
</evidence>
<keyword evidence="2" id="KW-0732">Signal</keyword>
<dbReference type="RefSeq" id="XP_013178460.1">
    <property type="nucleotide sequence ID" value="XM_013323006.1"/>
</dbReference>
<dbReference type="GeneID" id="106125706"/>
<reference evidence="3" key="1">
    <citation type="submission" date="2025-08" db="UniProtKB">
        <authorList>
            <consortium name="RefSeq"/>
        </authorList>
    </citation>
    <scope>IDENTIFICATION</scope>
</reference>
<feature type="signal peptide" evidence="2">
    <location>
        <begin position="1"/>
        <end position="27"/>
    </location>
</feature>
<feature type="chain" id="PRO_5042459897" evidence="2">
    <location>
        <begin position="28"/>
        <end position="117"/>
    </location>
</feature>
<feature type="compositionally biased region" description="Basic and acidic residues" evidence="1">
    <location>
        <begin position="55"/>
        <end position="67"/>
    </location>
</feature>
<protein>
    <submittedName>
        <fullName evidence="3">Uncharacterized protein LOC106125706</fullName>
    </submittedName>
</protein>
<evidence type="ECO:0000313" key="3">
    <source>
        <dbReference type="RefSeq" id="XP_013178460.1"/>
    </source>
</evidence>
<organism evidence="3">
    <name type="scientific">Papilio xuthus</name>
    <name type="common">Asian swallowtail butterfly</name>
    <dbReference type="NCBI Taxonomy" id="66420"/>
    <lineage>
        <taxon>Eukaryota</taxon>
        <taxon>Metazoa</taxon>
        <taxon>Ecdysozoa</taxon>
        <taxon>Arthropoda</taxon>
        <taxon>Hexapoda</taxon>
        <taxon>Insecta</taxon>
        <taxon>Pterygota</taxon>
        <taxon>Neoptera</taxon>
        <taxon>Endopterygota</taxon>
        <taxon>Lepidoptera</taxon>
        <taxon>Glossata</taxon>
        <taxon>Ditrysia</taxon>
        <taxon>Papilionoidea</taxon>
        <taxon>Papilionidae</taxon>
        <taxon>Papilioninae</taxon>
        <taxon>Papilio</taxon>
    </lineage>
</organism>
<gene>
    <name evidence="3" type="primary">LOC106125706</name>
</gene>
<accession>A0AAJ6ZSM1</accession>
<dbReference type="KEGG" id="pxu:106125706"/>
<sequence>MFVGIVVSNKKMKSLFLFGLCIAVVVSTPINDNDDDHDNQHNQNRRRLQTLSLKLVDENDGQRNNVDRDDDDNNDDRRNNDDFGALRELVKESYDVDGPQVTPKNTYANEAKVKLIY</sequence>
<evidence type="ECO:0000256" key="2">
    <source>
        <dbReference type="SAM" id="SignalP"/>
    </source>
</evidence>
<feature type="compositionally biased region" description="Basic and acidic residues" evidence="1">
    <location>
        <begin position="75"/>
        <end position="84"/>
    </location>
</feature>